<keyword evidence="1" id="KW-0472">Membrane</keyword>
<dbReference type="PANTHER" id="PTHR33383:SF1">
    <property type="entry name" value="MEMBRANE PROTEIN INSERTION EFFICIENCY FACTOR-RELATED"/>
    <property type="match status" value="1"/>
</dbReference>
<comment type="function">
    <text evidence="1">Could be involved in insertion of integral membrane proteins into the membrane.</text>
</comment>
<dbReference type="HAMAP" id="MF_00386">
    <property type="entry name" value="UPF0161_YidD"/>
    <property type="match status" value="1"/>
</dbReference>
<dbReference type="STRING" id="1128398.Curi_c29560"/>
<dbReference type="KEGG" id="cad:Curi_c29560"/>
<keyword evidence="3" id="KW-1185">Reference proteome</keyword>
<organism evidence="2 3">
    <name type="scientific">Gottschalkia acidurici (strain ATCC 7906 / DSM 604 / BCRC 14475 / CIP 104303 / KCTC 5404 / NCIMB 10678 / 9a)</name>
    <name type="common">Clostridium acidurici</name>
    <dbReference type="NCBI Taxonomy" id="1128398"/>
    <lineage>
        <taxon>Bacteria</taxon>
        <taxon>Bacillati</taxon>
        <taxon>Bacillota</taxon>
        <taxon>Tissierellia</taxon>
        <taxon>Tissierellales</taxon>
        <taxon>Gottschalkiaceae</taxon>
        <taxon>Gottschalkia</taxon>
    </lineage>
</organism>
<proteinExistence type="inferred from homology"/>
<keyword evidence="1" id="KW-1003">Cell membrane</keyword>
<dbReference type="RefSeq" id="WP_014969056.1">
    <property type="nucleotide sequence ID" value="NC_018664.1"/>
</dbReference>
<comment type="subcellular location">
    <subcellularLocation>
        <location evidence="1">Cell membrane</location>
        <topology evidence="1">Peripheral membrane protein</topology>
        <orientation evidence="1">Cytoplasmic side</orientation>
    </subcellularLocation>
</comment>
<name>K0B479_GOTA9</name>
<dbReference type="HOGENOM" id="CLU_144811_6_0_9"/>
<dbReference type="GO" id="GO:0005886">
    <property type="term" value="C:plasma membrane"/>
    <property type="evidence" value="ECO:0007669"/>
    <property type="project" value="UniProtKB-SubCell"/>
</dbReference>
<dbReference type="AlphaFoldDB" id="K0B479"/>
<dbReference type="PATRIC" id="fig|1128398.3.peg.3028"/>
<evidence type="ECO:0000313" key="3">
    <source>
        <dbReference type="Proteomes" id="UP000006094"/>
    </source>
</evidence>
<dbReference type="NCBIfam" id="TIGR00278">
    <property type="entry name" value="membrane protein insertion efficiency factor YidD"/>
    <property type="match status" value="1"/>
</dbReference>
<gene>
    <name evidence="2" type="primary">yidD</name>
    <name evidence="2" type="ordered locus">Curi_c29560</name>
</gene>
<accession>K0B479</accession>
<dbReference type="Pfam" id="PF01809">
    <property type="entry name" value="YidD"/>
    <property type="match status" value="1"/>
</dbReference>
<reference evidence="2 3" key="1">
    <citation type="journal article" date="2012" name="PLoS ONE">
        <title>The purine-utilizing bacterium Clostridium acidurici 9a: a genome-guided metabolic reconsideration.</title>
        <authorList>
            <person name="Hartwich K."/>
            <person name="Poehlein A."/>
            <person name="Daniel R."/>
        </authorList>
    </citation>
    <scope>NUCLEOTIDE SEQUENCE [LARGE SCALE GENOMIC DNA]</scope>
    <source>
        <strain evidence="3">ATCC 7906 / DSM 604 / BCRC 14475 / CIP 104303 / KCTC 5404 / NCIMB 10678 / 9a</strain>
    </source>
</reference>
<dbReference type="EMBL" id="CP003326">
    <property type="protein sequence ID" value="AFS79922.1"/>
    <property type="molecule type" value="Genomic_DNA"/>
</dbReference>
<dbReference type="OrthoDB" id="9801753at2"/>
<dbReference type="eggNOG" id="COG0759">
    <property type="taxonomic scope" value="Bacteria"/>
</dbReference>
<sequence length="69" mass="7912">MKKLLLFAIRAYQKFVSPIKPRTCRFYPTCSTYSIQAIEKYGALKGSLKSVKRILKCHPFNPGGYDPLE</sequence>
<comment type="similarity">
    <text evidence="1">Belongs to the UPF0161 family.</text>
</comment>
<protein>
    <recommendedName>
        <fullName evidence="1">Putative membrane protein insertion efficiency factor</fullName>
    </recommendedName>
</protein>
<evidence type="ECO:0000313" key="2">
    <source>
        <dbReference type="EMBL" id="AFS79922.1"/>
    </source>
</evidence>
<dbReference type="InterPro" id="IPR002696">
    <property type="entry name" value="Membr_insert_effic_factor_YidD"/>
</dbReference>
<dbReference type="Proteomes" id="UP000006094">
    <property type="component" value="Chromosome"/>
</dbReference>
<evidence type="ECO:0000256" key="1">
    <source>
        <dbReference type="HAMAP-Rule" id="MF_00386"/>
    </source>
</evidence>
<dbReference type="PANTHER" id="PTHR33383">
    <property type="entry name" value="MEMBRANE PROTEIN INSERTION EFFICIENCY FACTOR-RELATED"/>
    <property type="match status" value="1"/>
</dbReference>
<dbReference type="SMART" id="SM01234">
    <property type="entry name" value="Haemolytic"/>
    <property type="match status" value="1"/>
</dbReference>